<keyword evidence="3" id="KW-1185">Reference proteome</keyword>
<organism evidence="2 3">
    <name type="scientific">Rhypophila decipiens</name>
    <dbReference type="NCBI Taxonomy" id="261697"/>
    <lineage>
        <taxon>Eukaryota</taxon>
        <taxon>Fungi</taxon>
        <taxon>Dikarya</taxon>
        <taxon>Ascomycota</taxon>
        <taxon>Pezizomycotina</taxon>
        <taxon>Sordariomycetes</taxon>
        <taxon>Sordariomycetidae</taxon>
        <taxon>Sordariales</taxon>
        <taxon>Naviculisporaceae</taxon>
        <taxon>Rhypophila</taxon>
    </lineage>
</organism>
<feature type="non-terminal residue" evidence="2">
    <location>
        <position position="234"/>
    </location>
</feature>
<comment type="caution">
    <text evidence="2">The sequence shown here is derived from an EMBL/GenBank/DDBJ whole genome shotgun (WGS) entry which is preliminary data.</text>
</comment>
<dbReference type="Pfam" id="PF06985">
    <property type="entry name" value="HET"/>
    <property type="match status" value="1"/>
</dbReference>
<protein>
    <submittedName>
        <fullName evidence="2">Heterokaryon incompatibility protein-domain-containing protein</fullName>
    </submittedName>
</protein>
<reference evidence="2" key="1">
    <citation type="journal article" date="2023" name="Mol. Phylogenet. Evol.">
        <title>Genome-scale phylogeny and comparative genomics of the fungal order Sordariales.</title>
        <authorList>
            <person name="Hensen N."/>
            <person name="Bonometti L."/>
            <person name="Westerberg I."/>
            <person name="Brannstrom I.O."/>
            <person name="Guillou S."/>
            <person name="Cros-Aarteil S."/>
            <person name="Calhoun S."/>
            <person name="Haridas S."/>
            <person name="Kuo A."/>
            <person name="Mondo S."/>
            <person name="Pangilinan J."/>
            <person name="Riley R."/>
            <person name="LaButti K."/>
            <person name="Andreopoulos B."/>
            <person name="Lipzen A."/>
            <person name="Chen C."/>
            <person name="Yan M."/>
            <person name="Daum C."/>
            <person name="Ng V."/>
            <person name="Clum A."/>
            <person name="Steindorff A."/>
            <person name="Ohm R.A."/>
            <person name="Martin F."/>
            <person name="Silar P."/>
            <person name="Natvig D.O."/>
            <person name="Lalanne C."/>
            <person name="Gautier V."/>
            <person name="Ament-Velasquez S.L."/>
            <person name="Kruys A."/>
            <person name="Hutchinson M.I."/>
            <person name="Powell A.J."/>
            <person name="Barry K."/>
            <person name="Miller A.N."/>
            <person name="Grigoriev I.V."/>
            <person name="Debuchy R."/>
            <person name="Gladieux P."/>
            <person name="Hiltunen Thoren M."/>
            <person name="Johannesson H."/>
        </authorList>
    </citation>
    <scope>NUCLEOTIDE SEQUENCE</scope>
    <source>
        <strain evidence="2">PSN293</strain>
    </source>
</reference>
<feature type="domain" description="Heterokaryon incompatibility" evidence="1">
    <location>
        <begin position="29"/>
        <end position="115"/>
    </location>
</feature>
<evidence type="ECO:0000313" key="2">
    <source>
        <dbReference type="EMBL" id="KAK4206807.1"/>
    </source>
</evidence>
<accession>A0AAN6XYE9</accession>
<dbReference type="EMBL" id="MU858350">
    <property type="protein sequence ID" value="KAK4206807.1"/>
    <property type="molecule type" value="Genomic_DNA"/>
</dbReference>
<dbReference type="PANTHER" id="PTHR10622">
    <property type="entry name" value="HET DOMAIN-CONTAINING PROTEIN"/>
    <property type="match status" value="1"/>
</dbReference>
<evidence type="ECO:0000313" key="3">
    <source>
        <dbReference type="Proteomes" id="UP001301769"/>
    </source>
</evidence>
<reference evidence="2" key="2">
    <citation type="submission" date="2023-05" db="EMBL/GenBank/DDBJ databases">
        <authorList>
            <consortium name="Lawrence Berkeley National Laboratory"/>
            <person name="Steindorff A."/>
            <person name="Hensen N."/>
            <person name="Bonometti L."/>
            <person name="Westerberg I."/>
            <person name="Brannstrom I.O."/>
            <person name="Guillou S."/>
            <person name="Cros-Aarteil S."/>
            <person name="Calhoun S."/>
            <person name="Haridas S."/>
            <person name="Kuo A."/>
            <person name="Mondo S."/>
            <person name="Pangilinan J."/>
            <person name="Riley R."/>
            <person name="Labutti K."/>
            <person name="Andreopoulos B."/>
            <person name="Lipzen A."/>
            <person name="Chen C."/>
            <person name="Yanf M."/>
            <person name="Daum C."/>
            <person name="Ng V."/>
            <person name="Clum A."/>
            <person name="Ohm R."/>
            <person name="Martin F."/>
            <person name="Silar P."/>
            <person name="Natvig D."/>
            <person name="Lalanne C."/>
            <person name="Gautier V."/>
            <person name="Ament-Velasquez S.L."/>
            <person name="Kruys A."/>
            <person name="Hutchinson M.I."/>
            <person name="Powell A.J."/>
            <person name="Barry K."/>
            <person name="Miller A.N."/>
            <person name="Grigoriev I.V."/>
            <person name="Debuchy R."/>
            <person name="Gladieux P."/>
            <person name="Thoren M.H."/>
            <person name="Johannesson H."/>
        </authorList>
    </citation>
    <scope>NUCLEOTIDE SEQUENCE</scope>
    <source>
        <strain evidence="2">PSN293</strain>
    </source>
</reference>
<gene>
    <name evidence="2" type="ORF">QBC37DRAFT_356366</name>
</gene>
<dbReference type="AlphaFoldDB" id="A0AAN6XYE9"/>
<sequence length="234" mass="26897">MRLLERDHTGEFRLTKHLPNDKIPEIPPYAILSHTWGDEEVLFRDLAGGTAKNKAGYAKIQFCGERAERDGLSYFWVDTCCIDKADAGELQHALNSMFQWYRNAAKYYVYLTDVSTYKRDADGNSEWKFAFQGCRWFTRGWTLQELIAPTTVEFFSQEGTWLGDKQWLGQHICNATGIPLGALQSNALSDFSIEERISWVKNRTTTRKEDKAYSLFGIFDVCMPILYGEGEDRA</sequence>
<proteinExistence type="predicted"/>
<dbReference type="Proteomes" id="UP001301769">
    <property type="component" value="Unassembled WGS sequence"/>
</dbReference>
<dbReference type="InterPro" id="IPR010730">
    <property type="entry name" value="HET"/>
</dbReference>
<evidence type="ECO:0000259" key="1">
    <source>
        <dbReference type="Pfam" id="PF06985"/>
    </source>
</evidence>
<dbReference type="PANTHER" id="PTHR10622:SF11">
    <property type="entry name" value="HET-DOMAIN-CONTAINING PROTEIN"/>
    <property type="match status" value="1"/>
</dbReference>
<name>A0AAN6XYE9_9PEZI</name>